<comment type="caution">
    <text evidence="12">The sequence shown here is derived from an EMBL/GenBank/DDBJ whole genome shotgun (WGS) entry which is preliminary data.</text>
</comment>
<dbReference type="Pfam" id="PF01725">
    <property type="entry name" value="Ham1p_like"/>
    <property type="match status" value="1"/>
</dbReference>
<evidence type="ECO:0000256" key="5">
    <source>
        <dbReference type="ARBA" id="ARBA00022801"/>
    </source>
</evidence>
<dbReference type="GO" id="GO:0009117">
    <property type="term" value="P:nucleotide metabolic process"/>
    <property type="evidence" value="ECO:0007669"/>
    <property type="project" value="UniProtKB-KW"/>
</dbReference>
<dbReference type="GO" id="GO:0035870">
    <property type="term" value="F:dITP diphosphatase activity"/>
    <property type="evidence" value="ECO:0007669"/>
    <property type="project" value="UniProtKB-UniRule"/>
</dbReference>
<dbReference type="GO" id="GO:0005829">
    <property type="term" value="C:cytosol"/>
    <property type="evidence" value="ECO:0007669"/>
    <property type="project" value="TreeGrafter"/>
</dbReference>
<comment type="subunit">
    <text evidence="2 10">Homodimer.</text>
</comment>
<comment type="function">
    <text evidence="10">Pyrophosphatase that catalyzes the hydrolysis of nucleoside triphosphates to their monophosphate derivatives, with a high preference for the non-canonical purine nucleotides XTP (xanthosine triphosphate), dITP (deoxyinosine triphosphate) and ITP. Seems to function as a house-cleaning enzyme that removes non-canonical purine nucleotides from the nucleotide pool, thus preventing their incorporation into DNA/RNA and avoiding chromosomal lesions.</text>
</comment>
<dbReference type="HOGENOM" id="CLU_082080_0_2_10"/>
<name>B5CU52_PHOPM</name>
<dbReference type="InterPro" id="IPR002637">
    <property type="entry name" value="RdgB/HAM1"/>
</dbReference>
<gene>
    <name evidence="12" type="primary">rdgB</name>
    <name evidence="12" type="ORF">BACPLE_00242</name>
</gene>
<feature type="binding site" evidence="10">
    <location>
        <position position="190"/>
    </location>
    <ligand>
        <name>substrate</name>
    </ligand>
</feature>
<dbReference type="GO" id="GO:0000166">
    <property type="term" value="F:nucleotide binding"/>
    <property type="evidence" value="ECO:0007669"/>
    <property type="project" value="UniProtKB-KW"/>
</dbReference>
<feature type="binding site" evidence="10">
    <location>
        <position position="87"/>
    </location>
    <ligand>
        <name>substrate</name>
    </ligand>
</feature>
<evidence type="ECO:0000313" key="12">
    <source>
        <dbReference type="EMBL" id="EDY97452.1"/>
    </source>
</evidence>
<evidence type="ECO:0000256" key="8">
    <source>
        <dbReference type="ARBA" id="ARBA00051875"/>
    </source>
</evidence>
<dbReference type="NCBIfam" id="NF011398">
    <property type="entry name" value="PRK14823.1"/>
    <property type="match status" value="1"/>
</dbReference>
<keyword evidence="4 10" id="KW-0547">Nucleotide-binding</keyword>
<comment type="catalytic activity">
    <reaction evidence="9 10">
        <text>XTP + H2O = XMP + diphosphate + H(+)</text>
        <dbReference type="Rhea" id="RHEA:28610"/>
        <dbReference type="ChEBI" id="CHEBI:15377"/>
        <dbReference type="ChEBI" id="CHEBI:15378"/>
        <dbReference type="ChEBI" id="CHEBI:33019"/>
        <dbReference type="ChEBI" id="CHEBI:57464"/>
        <dbReference type="ChEBI" id="CHEBI:61314"/>
        <dbReference type="EC" id="3.6.1.66"/>
    </reaction>
</comment>
<feature type="binding site" evidence="10">
    <location>
        <begin position="25"/>
        <end position="30"/>
    </location>
    <ligand>
        <name>substrate</name>
    </ligand>
</feature>
<evidence type="ECO:0000256" key="10">
    <source>
        <dbReference type="HAMAP-Rule" id="MF_01405"/>
    </source>
</evidence>
<feature type="binding site" evidence="10">
    <location>
        <begin position="195"/>
        <end position="196"/>
    </location>
    <ligand>
        <name>substrate</name>
    </ligand>
</feature>
<dbReference type="PANTHER" id="PTHR11067">
    <property type="entry name" value="INOSINE TRIPHOSPHATE PYROPHOSPHATASE/HAM1 PROTEIN"/>
    <property type="match status" value="1"/>
</dbReference>
<organism evidence="12 13">
    <name type="scientific">Phocaeicola plebeius (strain DSM 17135 / JCM 12973 / CCUG 54634 / M2)</name>
    <name type="common">Bacteroides plebeius</name>
    <dbReference type="NCBI Taxonomy" id="484018"/>
    <lineage>
        <taxon>Bacteria</taxon>
        <taxon>Pseudomonadati</taxon>
        <taxon>Bacteroidota</taxon>
        <taxon>Bacteroidia</taxon>
        <taxon>Bacteroidales</taxon>
        <taxon>Bacteroidaceae</taxon>
        <taxon>Phocaeicola</taxon>
    </lineage>
</organism>
<dbReference type="SUPFAM" id="SSF52972">
    <property type="entry name" value="ITPase-like"/>
    <property type="match status" value="1"/>
</dbReference>
<evidence type="ECO:0000256" key="6">
    <source>
        <dbReference type="ARBA" id="ARBA00022842"/>
    </source>
</evidence>
<keyword evidence="7 10" id="KW-0546">Nucleotide metabolism</keyword>
<feature type="binding site" evidence="10">
    <location>
        <begin position="167"/>
        <end position="170"/>
    </location>
    <ligand>
        <name>substrate</name>
    </ligand>
</feature>
<evidence type="ECO:0000256" key="9">
    <source>
        <dbReference type="ARBA" id="ARBA00052017"/>
    </source>
</evidence>
<comment type="catalytic activity">
    <reaction evidence="8 10">
        <text>dITP + H2O = dIMP + diphosphate + H(+)</text>
        <dbReference type="Rhea" id="RHEA:28342"/>
        <dbReference type="ChEBI" id="CHEBI:15377"/>
        <dbReference type="ChEBI" id="CHEBI:15378"/>
        <dbReference type="ChEBI" id="CHEBI:33019"/>
        <dbReference type="ChEBI" id="CHEBI:61194"/>
        <dbReference type="ChEBI" id="CHEBI:61382"/>
        <dbReference type="EC" id="3.6.1.66"/>
    </reaction>
</comment>
<feature type="binding site" evidence="10">
    <location>
        <position position="86"/>
    </location>
    <ligand>
        <name>Mg(2+)</name>
        <dbReference type="ChEBI" id="CHEBI:18420"/>
    </ligand>
</feature>
<dbReference type="EC" id="3.6.1.66" evidence="10"/>
<dbReference type="EMBL" id="ABQC02000002">
    <property type="protein sequence ID" value="EDY97452.1"/>
    <property type="molecule type" value="Genomic_DNA"/>
</dbReference>
<dbReference type="GO" id="GO:0036222">
    <property type="term" value="F:XTP diphosphatase activity"/>
    <property type="evidence" value="ECO:0007669"/>
    <property type="project" value="UniProtKB-UniRule"/>
</dbReference>
<dbReference type="Gene3D" id="3.90.950.10">
    <property type="match status" value="1"/>
</dbReference>
<dbReference type="GO" id="GO:0046872">
    <property type="term" value="F:metal ion binding"/>
    <property type="evidence" value="ECO:0007669"/>
    <property type="project" value="UniProtKB-KW"/>
</dbReference>
<reference evidence="12 13" key="2">
    <citation type="submission" date="2008-08" db="EMBL/GenBank/DDBJ databases">
        <authorList>
            <person name="Fulton L."/>
            <person name="Clifton S."/>
            <person name="Fulton B."/>
            <person name="Xu J."/>
            <person name="Minx P."/>
            <person name="Pepin K.H."/>
            <person name="Johnson M."/>
            <person name="Thiruvilangam P."/>
            <person name="Bhonagiri V."/>
            <person name="Nash W.E."/>
            <person name="Mardis E.R."/>
            <person name="Wilson R.K."/>
        </authorList>
    </citation>
    <scope>NUCLEOTIDE SEQUENCE [LARGE SCALE GENOMIC DNA]</scope>
    <source>
        <strain evidence="13">DSM 17135 / JCM 12973 / M2</strain>
    </source>
</reference>
<dbReference type="Proteomes" id="UP000003452">
    <property type="component" value="Unassembled WGS sequence"/>
</dbReference>
<evidence type="ECO:0000256" key="11">
    <source>
        <dbReference type="RuleBase" id="RU003781"/>
    </source>
</evidence>
<comment type="catalytic activity">
    <reaction evidence="10">
        <text>ITP + H2O = IMP + diphosphate + H(+)</text>
        <dbReference type="Rhea" id="RHEA:29399"/>
        <dbReference type="ChEBI" id="CHEBI:15377"/>
        <dbReference type="ChEBI" id="CHEBI:15378"/>
        <dbReference type="ChEBI" id="CHEBI:33019"/>
        <dbReference type="ChEBI" id="CHEBI:58053"/>
        <dbReference type="ChEBI" id="CHEBI:61402"/>
        <dbReference type="EC" id="3.6.1.66"/>
    </reaction>
</comment>
<dbReference type="FunFam" id="3.90.950.10:FF:000001">
    <property type="entry name" value="dITP/XTP pyrophosphatase"/>
    <property type="match status" value="1"/>
</dbReference>
<evidence type="ECO:0000313" key="13">
    <source>
        <dbReference type="Proteomes" id="UP000003452"/>
    </source>
</evidence>
<keyword evidence="5 10" id="KW-0378">Hydrolase</keyword>
<dbReference type="CDD" id="cd00515">
    <property type="entry name" value="HAM1"/>
    <property type="match status" value="1"/>
</dbReference>
<dbReference type="GO" id="GO:0009146">
    <property type="term" value="P:purine nucleoside triphosphate catabolic process"/>
    <property type="evidence" value="ECO:0007669"/>
    <property type="project" value="UniProtKB-UniRule"/>
</dbReference>
<comment type="caution">
    <text evidence="10">Lacks conserved residue(s) required for the propagation of feature annotation.</text>
</comment>
<accession>B5CU52</accession>
<comment type="similarity">
    <text evidence="1 10 11">Belongs to the HAM1 NTPase family.</text>
</comment>
<dbReference type="PANTHER" id="PTHR11067:SF9">
    <property type="entry name" value="INOSINE TRIPHOSPHATE PYROPHOSPHATASE"/>
    <property type="match status" value="1"/>
</dbReference>
<feature type="active site" description="Proton acceptor" evidence="10">
    <location>
        <position position="86"/>
    </location>
</feature>
<evidence type="ECO:0000256" key="1">
    <source>
        <dbReference type="ARBA" id="ARBA00008023"/>
    </source>
</evidence>
<comment type="cofactor">
    <cofactor evidence="10">
        <name>Mg(2+)</name>
        <dbReference type="ChEBI" id="CHEBI:18420"/>
    </cofactor>
    <text evidence="10">Binds 1 Mg(2+) ion per subunit.</text>
</comment>
<sequence length="210" mass="23322">MCIFVQKCIIVKKKFNMKKKLVFATNNAHKLEEIRAILGDKVEVLSLKDIRCEADIPETADTLEGNAALKAEYIHAHYGMDCFADDTGLEVEALDGAPGVYSARYAGGEGHDSEANMKKLLAELKGKENRKAQFRTAICLIEGGEKHLFEGIVKGEIIREKKGSSGFGYDPVFVPEGYSETFAEMGAEEKNRISHRARAVQRLCDYLNSK</sequence>
<dbReference type="InterPro" id="IPR020922">
    <property type="entry name" value="dITP/XTP_pyrophosphatase"/>
</dbReference>
<evidence type="ECO:0000256" key="7">
    <source>
        <dbReference type="ARBA" id="ARBA00023080"/>
    </source>
</evidence>
<dbReference type="NCBIfam" id="TIGR00042">
    <property type="entry name" value="RdgB/HAM1 family non-canonical purine NTP pyrophosphatase"/>
    <property type="match status" value="1"/>
</dbReference>
<dbReference type="eggNOG" id="COG0127">
    <property type="taxonomic scope" value="Bacteria"/>
</dbReference>
<evidence type="ECO:0000256" key="4">
    <source>
        <dbReference type="ARBA" id="ARBA00022741"/>
    </source>
</evidence>
<evidence type="ECO:0000256" key="3">
    <source>
        <dbReference type="ARBA" id="ARBA00022723"/>
    </source>
</evidence>
<dbReference type="GO" id="GO:0036220">
    <property type="term" value="F:ITP diphosphatase activity"/>
    <property type="evidence" value="ECO:0007669"/>
    <property type="project" value="UniProtKB-UniRule"/>
</dbReference>
<reference evidence="12 13" key="1">
    <citation type="submission" date="2008-08" db="EMBL/GenBank/DDBJ databases">
        <title>Draft genome sequence of Bacteroides plebeius (DSM 17135).</title>
        <authorList>
            <person name="Sudarsanam P."/>
            <person name="Ley R."/>
            <person name="Guruge J."/>
            <person name="Turnbaugh P.J."/>
            <person name="Mahowald M."/>
            <person name="Liep D."/>
            <person name="Gordon J."/>
        </authorList>
    </citation>
    <scope>NUCLEOTIDE SEQUENCE [LARGE SCALE GENOMIC DNA]</scope>
    <source>
        <strain evidence="13">DSM 17135 / JCM 12973 / M2</strain>
    </source>
</reference>
<keyword evidence="3 10" id="KW-0479">Metal-binding</keyword>
<dbReference type="HAMAP" id="MF_01405">
    <property type="entry name" value="Non_canon_purine_NTPase"/>
    <property type="match status" value="1"/>
</dbReference>
<protein>
    <recommendedName>
        <fullName evidence="10">dITP/XTP pyrophosphatase</fullName>
        <ecNumber evidence="10">3.6.1.66</ecNumber>
    </recommendedName>
    <alternativeName>
        <fullName evidence="10">Non-canonical purine NTP pyrophosphatase</fullName>
    </alternativeName>
    <alternativeName>
        <fullName evidence="10">Non-standard purine NTP pyrophosphatase</fullName>
    </alternativeName>
    <alternativeName>
        <fullName evidence="10">Nucleoside-triphosphate diphosphatase</fullName>
    </alternativeName>
    <alternativeName>
        <fullName evidence="10">Nucleoside-triphosphate pyrophosphatase</fullName>
        <shortName evidence="10">NTPase</shortName>
    </alternativeName>
</protein>
<keyword evidence="6 10" id="KW-0460">Magnesium</keyword>
<evidence type="ECO:0000256" key="2">
    <source>
        <dbReference type="ARBA" id="ARBA00011738"/>
    </source>
</evidence>
<proteinExistence type="inferred from homology"/>
<dbReference type="AlphaFoldDB" id="B5CU52"/>
<dbReference type="InterPro" id="IPR029001">
    <property type="entry name" value="ITPase-like_fam"/>
</dbReference>
<dbReference type="GO" id="GO:0017111">
    <property type="term" value="F:ribonucleoside triphosphate phosphatase activity"/>
    <property type="evidence" value="ECO:0007669"/>
    <property type="project" value="InterPro"/>
</dbReference>